<comment type="caution">
    <text evidence="1">The sequence shown here is derived from an EMBL/GenBank/DDBJ whole genome shotgun (WGS) entry which is preliminary data.</text>
</comment>
<organism evidence="1 2">
    <name type="scientific">Shimia litoralis</name>
    <dbReference type="NCBI Taxonomy" id="420403"/>
    <lineage>
        <taxon>Bacteria</taxon>
        <taxon>Pseudomonadati</taxon>
        <taxon>Pseudomonadota</taxon>
        <taxon>Alphaproteobacteria</taxon>
        <taxon>Rhodobacterales</taxon>
        <taxon>Roseobacteraceae</taxon>
    </lineage>
</organism>
<protein>
    <submittedName>
        <fullName evidence="1">Uncharacterized protein</fullName>
    </submittedName>
</protein>
<dbReference type="Pfam" id="PF20039">
    <property type="entry name" value="DUF6441"/>
    <property type="match status" value="1"/>
</dbReference>
<dbReference type="EMBL" id="SULI01000030">
    <property type="protein sequence ID" value="TKZ16008.1"/>
    <property type="molecule type" value="Genomic_DNA"/>
</dbReference>
<dbReference type="InterPro" id="IPR045622">
    <property type="entry name" value="DUF6441"/>
</dbReference>
<dbReference type="OrthoDB" id="7571212at2"/>
<keyword evidence="2" id="KW-1185">Reference proteome</keyword>
<name>A0A4U7MT66_9RHOB</name>
<reference evidence="1 2" key="1">
    <citation type="submission" date="2019-04" db="EMBL/GenBank/DDBJ databases">
        <title>Genome sequence of Pelagicola litoralis CL-ES2.</title>
        <authorList>
            <person name="Cao J."/>
        </authorList>
    </citation>
    <scope>NUCLEOTIDE SEQUENCE [LARGE SCALE GENOMIC DNA]</scope>
    <source>
        <strain evidence="1 2">CL-ES2</strain>
    </source>
</reference>
<proteinExistence type="predicted"/>
<accession>A0A4U7MT66</accession>
<gene>
    <name evidence="1" type="ORF">FAP39_15750</name>
</gene>
<evidence type="ECO:0000313" key="2">
    <source>
        <dbReference type="Proteomes" id="UP000306575"/>
    </source>
</evidence>
<evidence type="ECO:0000313" key="1">
    <source>
        <dbReference type="EMBL" id="TKZ16008.1"/>
    </source>
</evidence>
<sequence>MKLKLDITPGIVAAMAAEVLAGEKAVTSAMRDAGTKLKSDWRGQITGAGLGRRLSNSIRSQTYPKTGESLNAAALVWSKAPEIIGAHDTGPLIRSKDGFWMAIPLPAAGKGARGKALSPGDWEKRRGMRLRFVYRRRGASLLVADGRLNNRGLGVVSRSKTGRGRATVPIFLLVPQVKLPKRLDLDRDTEKVQAKVPGLIVGKWVEGKFV</sequence>
<dbReference type="Proteomes" id="UP000306575">
    <property type="component" value="Unassembled WGS sequence"/>
</dbReference>
<dbReference type="RefSeq" id="WP_138017350.1">
    <property type="nucleotide sequence ID" value="NZ_SULI01000030.1"/>
</dbReference>
<dbReference type="AlphaFoldDB" id="A0A4U7MT66"/>